<dbReference type="Pfam" id="PF14522">
    <property type="entry name" value="Cytochrome_C7"/>
    <property type="match status" value="1"/>
</dbReference>
<feature type="domain" description="Cytochrome c7-like" evidence="5">
    <location>
        <begin position="338"/>
        <end position="417"/>
    </location>
</feature>
<dbReference type="InterPro" id="IPR051829">
    <property type="entry name" value="Multiheme_Cytochr_ET"/>
</dbReference>
<dbReference type="Gene3D" id="1.25.40.10">
    <property type="entry name" value="Tetratricopeptide repeat domain"/>
    <property type="match status" value="2"/>
</dbReference>
<reference evidence="6 7" key="1">
    <citation type="journal article" date="2010" name="J. Bacteriol.">
        <title>Genome sequence of the oligotrophic marine Gammaproteobacterium HTCC2143, isolated from the Oregon Coast.</title>
        <authorList>
            <person name="Oh H.M."/>
            <person name="Kang I."/>
            <person name="Ferriera S."/>
            <person name="Giovannoni S.J."/>
            <person name="Cho J.C."/>
        </authorList>
    </citation>
    <scope>NUCLEOTIDE SEQUENCE [LARGE SCALE GENOMIC DNA]</scope>
    <source>
        <strain evidence="6 7">HTCC2143</strain>
    </source>
</reference>
<sequence length="747" mass="84009">MCYFLRVFPLFLLLNSSFVLATAVNDVNYIGSKTCATCHQQEFTDWQGSHHDQAMMHANKETVLGDFNNSRFEYNGITTTFFEKGDEFWVNTDDENGELRDFKIGYTFGVNPLQQYLIGFDDGRYQALGIAWDSRLKEEGGQRWFHLYPQEQVDHKDVLHWTRYANNWNSRCAECHSTNLKKNYQQSTDSYQTTWSEVNVACESCHGPGADHLDWTKTADPKDLSKGLIRDVGSASEWQRSPGMATATMASDHGALNDRQINNCASCHSRRASIHDPSNGPSFTEELLDTHMLAFLEQPLYHSDGQILDEVYVYGSFIQSKMHQRGVVCSNCHNPHSLELKAEGNQLCAQCHNPTQFDTPRHHHHQTASAGAQCVDCHMPETTYMVVDPRRDHSLRIPRPDLSKKLGVPNACNQCHEDKSVDWSLEKFDQWYPDRSDQPHYGVLFYAGQQGAAQALPQLAALANDAAQTVMVRASALQMLGQYQHQYGINTAITLLESPDPLVRLAALRVLNGMTLQQRMTTLWPMLEDPVLAVRIEAARLLAGVGLRGSMRAALSPDRQQQLDRAIKEYIESVKSNADAPSGQLQLGVLYQALGRADEAKAAYEHALVLEPDFIPAMLNLADWYRAQGQDQRALPQLQKALRVLPDNIDANYAIGLLYIRLKNLGLATESLQKAASLAPDISHYSYVYAVALFESGKREWAITSLKQTLNRHPGNPDILSALASYLNAMGRSEDAKRYADQLLERQ</sequence>
<dbReference type="InterPro" id="IPR019734">
    <property type="entry name" value="TPR_rpt"/>
</dbReference>
<gene>
    <name evidence="6" type="ORF">GP2143_11292</name>
</gene>
<dbReference type="SMART" id="SM00028">
    <property type="entry name" value="TPR"/>
    <property type="match status" value="4"/>
</dbReference>
<dbReference type="eggNOG" id="COG0457">
    <property type="taxonomic scope" value="Bacteria"/>
</dbReference>
<dbReference type="InterPro" id="IPR023155">
    <property type="entry name" value="Cyt_c-552/4"/>
</dbReference>
<feature type="domain" description="Cytochrome c-552/4" evidence="4">
    <location>
        <begin position="166"/>
        <end position="207"/>
    </location>
</feature>
<dbReference type="SUPFAM" id="SSF48452">
    <property type="entry name" value="TPR-like"/>
    <property type="match status" value="1"/>
</dbReference>
<keyword evidence="2" id="KW-0802">TPR repeat</keyword>
<evidence type="ECO:0000313" key="6">
    <source>
        <dbReference type="EMBL" id="EAW30154.1"/>
    </source>
</evidence>
<evidence type="ECO:0000256" key="3">
    <source>
        <dbReference type="SAM" id="SignalP"/>
    </source>
</evidence>
<comment type="caution">
    <text evidence="6">The sequence shown here is derived from an EMBL/GenBank/DDBJ whole genome shotgun (WGS) entry which is preliminary data.</text>
</comment>
<keyword evidence="7" id="KW-1185">Reference proteome</keyword>
<name>A0YGC8_9GAMM</name>
<feature type="repeat" description="TPR" evidence="2">
    <location>
        <begin position="581"/>
        <end position="614"/>
    </location>
</feature>
<organism evidence="6 7">
    <name type="scientific">marine gamma proteobacterium HTCC2143</name>
    <dbReference type="NCBI Taxonomy" id="247633"/>
    <lineage>
        <taxon>Bacteria</taxon>
        <taxon>Pseudomonadati</taxon>
        <taxon>Pseudomonadota</taxon>
        <taxon>Gammaproteobacteria</taxon>
        <taxon>Cellvibrionales</taxon>
        <taxon>Spongiibacteraceae</taxon>
        <taxon>BD1-7 clade</taxon>
    </lineage>
</organism>
<dbReference type="Proteomes" id="UP000004931">
    <property type="component" value="Unassembled WGS sequence"/>
</dbReference>
<keyword evidence="1 3" id="KW-0732">Signal</keyword>
<dbReference type="Pfam" id="PF13435">
    <property type="entry name" value="Cytochrome_C554"/>
    <property type="match status" value="2"/>
</dbReference>
<evidence type="ECO:0000256" key="1">
    <source>
        <dbReference type="ARBA" id="ARBA00022729"/>
    </source>
</evidence>
<dbReference type="STRING" id="247633.GP2143_11292"/>
<dbReference type="GO" id="GO:0042279">
    <property type="term" value="F:nitrite reductase (cytochrome, ammonia-forming) activity"/>
    <property type="evidence" value="ECO:0007669"/>
    <property type="project" value="InterPro"/>
</dbReference>
<protein>
    <submittedName>
        <fullName evidence="6">TPR domain protein</fullName>
    </submittedName>
</protein>
<dbReference type="InterPro" id="IPR011989">
    <property type="entry name" value="ARM-like"/>
</dbReference>
<feature type="repeat" description="TPR" evidence="2">
    <location>
        <begin position="649"/>
        <end position="682"/>
    </location>
</feature>
<evidence type="ECO:0000259" key="4">
    <source>
        <dbReference type="Pfam" id="PF13435"/>
    </source>
</evidence>
<dbReference type="Gene3D" id="1.25.10.10">
    <property type="entry name" value="Leucine-rich Repeat Variant"/>
    <property type="match status" value="1"/>
</dbReference>
<evidence type="ECO:0000256" key="2">
    <source>
        <dbReference type="PROSITE-ProRule" id="PRU00339"/>
    </source>
</evidence>
<feature type="signal peptide" evidence="3">
    <location>
        <begin position="1"/>
        <end position="21"/>
    </location>
</feature>
<dbReference type="PANTHER" id="PTHR35038">
    <property type="entry name" value="DISSIMILATORY SULFITE REDUCTASE SIRA"/>
    <property type="match status" value="1"/>
</dbReference>
<dbReference type="GO" id="GO:0042597">
    <property type="term" value="C:periplasmic space"/>
    <property type="evidence" value="ECO:0007669"/>
    <property type="project" value="InterPro"/>
</dbReference>
<dbReference type="InterPro" id="IPR036280">
    <property type="entry name" value="Multihaem_cyt_sf"/>
</dbReference>
<dbReference type="AlphaFoldDB" id="A0YGC8"/>
<proteinExistence type="predicted"/>
<dbReference type="Gene3D" id="1.10.1130.10">
    <property type="entry name" value="Flavocytochrome C3, Chain A"/>
    <property type="match status" value="2"/>
</dbReference>
<evidence type="ECO:0000259" key="5">
    <source>
        <dbReference type="Pfam" id="PF14522"/>
    </source>
</evidence>
<dbReference type="Pfam" id="PF13181">
    <property type="entry name" value="TPR_8"/>
    <property type="match status" value="1"/>
</dbReference>
<dbReference type="OrthoDB" id="9814800at2"/>
<dbReference type="SUPFAM" id="SSF48695">
    <property type="entry name" value="Multiheme cytochromes"/>
    <property type="match status" value="1"/>
</dbReference>
<evidence type="ECO:0000313" key="7">
    <source>
        <dbReference type="Proteomes" id="UP000004931"/>
    </source>
</evidence>
<dbReference type="InterPro" id="IPR011990">
    <property type="entry name" value="TPR-like_helical_dom_sf"/>
</dbReference>
<dbReference type="Pfam" id="PF13429">
    <property type="entry name" value="TPR_15"/>
    <property type="match status" value="1"/>
</dbReference>
<dbReference type="PANTHER" id="PTHR35038:SF8">
    <property type="entry name" value="C-TYPE POLYHEME CYTOCHROME OMCC"/>
    <property type="match status" value="1"/>
</dbReference>
<feature type="repeat" description="TPR" evidence="2">
    <location>
        <begin position="615"/>
        <end position="648"/>
    </location>
</feature>
<dbReference type="PROSITE" id="PS50005">
    <property type="entry name" value="TPR"/>
    <property type="match status" value="3"/>
</dbReference>
<feature type="chain" id="PRO_5002630958" evidence="3">
    <location>
        <begin position="22"/>
        <end position="747"/>
    </location>
</feature>
<dbReference type="EMBL" id="AAVT01000010">
    <property type="protein sequence ID" value="EAW30154.1"/>
    <property type="molecule type" value="Genomic_DNA"/>
</dbReference>
<feature type="domain" description="Cytochrome c-552/4" evidence="4">
    <location>
        <begin position="34"/>
        <end position="61"/>
    </location>
</feature>
<dbReference type="Pfam" id="PF13646">
    <property type="entry name" value="HEAT_2"/>
    <property type="match status" value="1"/>
</dbReference>
<accession>A0YGC8</accession>
<dbReference type="InterPro" id="IPR029467">
    <property type="entry name" value="Cyt_c7-like"/>
</dbReference>